<sequence length="257" mass="28613">MPAATGEISPDPLPEQLSEEPVNYTVRAQSRYDVQKWQEARFGMSVHEPAVCSLQSVKSTEALVSCAIRDSNNLYLQAIYLLISDYGTDTPYEQSSFSCYPEAAVRQSEGALLETVCTKDRGRCCCWMWLPGGEDTSPQRSLMRSTIVGRITHSSCNLGQQLRYGGMSMAAGVNPLAQNERTAVVSRMEFDFTIPKRDEARPIQFEMKVDISYEEECDPVKNGPEAEAACKERMRAELVKLLGAPPEMIEVLQVRPG</sequence>
<gene>
    <name evidence="1" type="ORF">PBAH0796_LOCUS30089</name>
</gene>
<dbReference type="EMBL" id="HBEG01049351">
    <property type="protein sequence ID" value="CAD8386401.1"/>
    <property type="molecule type" value="Transcribed_RNA"/>
</dbReference>
<dbReference type="AlphaFoldDB" id="A0A7S0B8E8"/>
<name>A0A7S0B8E8_9DINO</name>
<reference evidence="1" key="1">
    <citation type="submission" date="2021-01" db="EMBL/GenBank/DDBJ databases">
        <authorList>
            <person name="Corre E."/>
            <person name="Pelletier E."/>
            <person name="Niang G."/>
            <person name="Scheremetjew M."/>
            <person name="Finn R."/>
            <person name="Kale V."/>
            <person name="Holt S."/>
            <person name="Cochrane G."/>
            <person name="Meng A."/>
            <person name="Brown T."/>
            <person name="Cohen L."/>
        </authorList>
    </citation>
    <scope>NUCLEOTIDE SEQUENCE</scope>
    <source>
        <strain evidence="1">Pbaha01</strain>
    </source>
</reference>
<protein>
    <submittedName>
        <fullName evidence="1">Uncharacterized protein</fullName>
    </submittedName>
</protein>
<proteinExistence type="predicted"/>
<accession>A0A7S0B8E8</accession>
<evidence type="ECO:0000313" key="1">
    <source>
        <dbReference type="EMBL" id="CAD8386401.1"/>
    </source>
</evidence>
<organism evidence="1">
    <name type="scientific">Pyrodinium bahamense</name>
    <dbReference type="NCBI Taxonomy" id="73915"/>
    <lineage>
        <taxon>Eukaryota</taxon>
        <taxon>Sar</taxon>
        <taxon>Alveolata</taxon>
        <taxon>Dinophyceae</taxon>
        <taxon>Gonyaulacales</taxon>
        <taxon>Pyrocystaceae</taxon>
        <taxon>Pyrodinium</taxon>
    </lineage>
</organism>